<proteinExistence type="predicted"/>
<dbReference type="EMBL" id="LYXU01000001">
    <property type="protein sequence ID" value="OBS27367.1"/>
    <property type="molecule type" value="Genomic_DNA"/>
</dbReference>
<dbReference type="Proteomes" id="UP000091967">
    <property type="component" value="Unassembled WGS sequence"/>
</dbReference>
<keyword evidence="2" id="KW-1185">Reference proteome</keyword>
<comment type="caution">
    <text evidence="1">The sequence shown here is derived from an EMBL/GenBank/DDBJ whole genome shotgun (WGS) entry which is preliminary data.</text>
</comment>
<gene>
    <name evidence="1" type="ORF">FPOA_01310</name>
</gene>
<accession>A0A1B8B3R2</accession>
<sequence length="251" mass="27631">MPFNARINTHCHPFFPPPARLSPFRLVSKVRPIMFSSSLRSRKEWAAVVPSLKTSSSIWRETILEACDIKFPITASNTTTAYFKVILSSLSELQSQEGKARVERLFLMQGGEHVAVILLLDGEDSMLGFSNVQAEWLCWDYAMPIIPITTTETLPGCLESLQQDNSKKSSQPGAGANIASRDLLRGCVYGKPLSRDQVNILTGITSGFGDLASRSSLPNGQAVIREYLGNEDGERLLSFLTNDFSKTQGQA</sequence>
<dbReference type="OMA" id="MSIVTHG"/>
<reference evidence="1 2" key="1">
    <citation type="submission" date="2016-06" db="EMBL/GenBank/DDBJ databases">
        <title>Living apart together: crosstalk between the core and supernumerary genomes in a fungal plant pathogen.</title>
        <authorList>
            <person name="Vanheule A."/>
            <person name="Audenaert K."/>
            <person name="Warris S."/>
            <person name="Van De Geest H."/>
            <person name="Schijlen E."/>
            <person name="Hofte M."/>
            <person name="De Saeger S."/>
            <person name="Haesaert G."/>
            <person name="Waalwijk C."/>
            <person name="Van Der Lee T."/>
        </authorList>
    </citation>
    <scope>NUCLEOTIDE SEQUENCE [LARGE SCALE GENOMIC DNA]</scope>
    <source>
        <strain evidence="1 2">2516</strain>
    </source>
</reference>
<protein>
    <submittedName>
        <fullName evidence="1">Uncharacterized protein</fullName>
    </submittedName>
</protein>
<organism evidence="1 2">
    <name type="scientific">Fusarium poae</name>
    <dbReference type="NCBI Taxonomy" id="36050"/>
    <lineage>
        <taxon>Eukaryota</taxon>
        <taxon>Fungi</taxon>
        <taxon>Dikarya</taxon>
        <taxon>Ascomycota</taxon>
        <taxon>Pezizomycotina</taxon>
        <taxon>Sordariomycetes</taxon>
        <taxon>Hypocreomycetidae</taxon>
        <taxon>Hypocreales</taxon>
        <taxon>Nectriaceae</taxon>
        <taxon>Fusarium</taxon>
    </lineage>
</organism>
<evidence type="ECO:0000313" key="1">
    <source>
        <dbReference type="EMBL" id="OBS27367.1"/>
    </source>
</evidence>
<dbReference type="AlphaFoldDB" id="A0A1B8B3R2"/>
<evidence type="ECO:0000313" key="2">
    <source>
        <dbReference type="Proteomes" id="UP000091967"/>
    </source>
</evidence>
<name>A0A1B8B3R2_FUSPO</name>